<dbReference type="GO" id="GO:0016874">
    <property type="term" value="F:ligase activity"/>
    <property type="evidence" value="ECO:0007669"/>
    <property type="project" value="UniProtKB-KW"/>
</dbReference>
<organism evidence="8 9">
    <name type="scientific">Labrys miyagiensis</name>
    <dbReference type="NCBI Taxonomy" id="346912"/>
    <lineage>
        <taxon>Bacteria</taxon>
        <taxon>Pseudomonadati</taxon>
        <taxon>Pseudomonadota</taxon>
        <taxon>Alphaproteobacteria</taxon>
        <taxon>Hyphomicrobiales</taxon>
        <taxon>Xanthobacteraceae</taxon>
        <taxon>Labrys</taxon>
    </lineage>
</organism>
<proteinExistence type="predicted"/>
<dbReference type="PROSITE" id="PS51733">
    <property type="entry name" value="BPL_LPL_CATALYTIC"/>
    <property type="match status" value="1"/>
</dbReference>
<evidence type="ECO:0000256" key="4">
    <source>
        <dbReference type="ARBA" id="ARBA00023267"/>
    </source>
</evidence>
<comment type="caution">
    <text evidence="8">The sequence shown here is derived from an EMBL/GenBank/DDBJ whole genome shotgun (WGS) entry which is preliminary data.</text>
</comment>
<evidence type="ECO:0000256" key="1">
    <source>
        <dbReference type="ARBA" id="ARBA00022598"/>
    </source>
</evidence>
<dbReference type="SUPFAM" id="SSF55681">
    <property type="entry name" value="Class II aaRS and biotin synthetases"/>
    <property type="match status" value="1"/>
</dbReference>
<dbReference type="InterPro" id="IPR003142">
    <property type="entry name" value="BPL_C"/>
</dbReference>
<dbReference type="Pfam" id="PF03099">
    <property type="entry name" value="BPL_LplA_LipB"/>
    <property type="match status" value="1"/>
</dbReference>
<dbReference type="CDD" id="cd16442">
    <property type="entry name" value="BPL"/>
    <property type="match status" value="1"/>
</dbReference>
<evidence type="ECO:0000256" key="6">
    <source>
        <dbReference type="ARBA" id="ARBA00047846"/>
    </source>
</evidence>
<sequence>MGPPPPRRRRYGLRVDFVEAMKLGAGAQTAGFRHLHLDITGSTNVEALARGQEDRLWVTAREQSAGRGRRGRAWSSPAGNLYASVVLTDPAEPRRAADLCFVAALAASDAIIATAPRAATAMTLKWPNDILINGAKVVGILVEGAHAGDCFSAVIGWGVNIASHPDHTPYPAAHLAATDTALNVDIYFAALSDAFAKRLELWQRGAGFAEIRKAWLRRAAGLGRRIVVRLPSGDIEGIFEALDSEGALILLDDAGQRRPVSAGEIFFPGLVPSSIGL</sequence>
<dbReference type="InterPro" id="IPR004143">
    <property type="entry name" value="BPL_LPL_catalytic"/>
</dbReference>
<evidence type="ECO:0000256" key="5">
    <source>
        <dbReference type="ARBA" id="ARBA00024227"/>
    </source>
</evidence>
<dbReference type="Pfam" id="PF02237">
    <property type="entry name" value="BPL_C"/>
    <property type="match status" value="1"/>
</dbReference>
<dbReference type="InterPro" id="IPR004408">
    <property type="entry name" value="Biotin_CoA_COase_ligase"/>
</dbReference>
<evidence type="ECO:0000313" key="9">
    <source>
        <dbReference type="Proteomes" id="UP001156882"/>
    </source>
</evidence>
<evidence type="ECO:0000256" key="3">
    <source>
        <dbReference type="ARBA" id="ARBA00022840"/>
    </source>
</evidence>
<feature type="domain" description="BPL/LPL catalytic" evidence="7">
    <location>
        <begin position="24"/>
        <end position="203"/>
    </location>
</feature>
<keyword evidence="1 8" id="KW-0436">Ligase</keyword>
<dbReference type="EMBL" id="BSPC01000015">
    <property type="protein sequence ID" value="GLS18820.1"/>
    <property type="molecule type" value="Genomic_DNA"/>
</dbReference>
<keyword evidence="4" id="KW-0092">Biotin</keyword>
<dbReference type="PANTHER" id="PTHR12835">
    <property type="entry name" value="BIOTIN PROTEIN LIGASE"/>
    <property type="match status" value="1"/>
</dbReference>
<keyword evidence="9" id="KW-1185">Reference proteome</keyword>
<protein>
    <recommendedName>
        <fullName evidence="5">biotin--[biotin carboxyl-carrier protein] ligase</fullName>
        <ecNumber evidence="5">6.3.4.15</ecNumber>
    </recommendedName>
</protein>
<dbReference type="NCBIfam" id="TIGR00121">
    <property type="entry name" value="birA_ligase"/>
    <property type="match status" value="1"/>
</dbReference>
<dbReference type="InterPro" id="IPR008988">
    <property type="entry name" value="Transcriptional_repressor_C"/>
</dbReference>
<accession>A0ABQ6CIW4</accession>
<dbReference type="RefSeq" id="WP_284311691.1">
    <property type="nucleotide sequence ID" value="NZ_BSPC01000015.1"/>
</dbReference>
<comment type="catalytic activity">
    <reaction evidence="6">
        <text>biotin + L-lysyl-[protein] + ATP = N(6)-biotinyl-L-lysyl-[protein] + AMP + diphosphate + H(+)</text>
        <dbReference type="Rhea" id="RHEA:11756"/>
        <dbReference type="Rhea" id="RHEA-COMP:9752"/>
        <dbReference type="Rhea" id="RHEA-COMP:10505"/>
        <dbReference type="ChEBI" id="CHEBI:15378"/>
        <dbReference type="ChEBI" id="CHEBI:29969"/>
        <dbReference type="ChEBI" id="CHEBI:30616"/>
        <dbReference type="ChEBI" id="CHEBI:33019"/>
        <dbReference type="ChEBI" id="CHEBI:57586"/>
        <dbReference type="ChEBI" id="CHEBI:83144"/>
        <dbReference type="ChEBI" id="CHEBI:456215"/>
        <dbReference type="EC" id="6.3.4.15"/>
    </reaction>
</comment>
<dbReference type="Gene3D" id="3.30.930.10">
    <property type="entry name" value="Bira Bifunctional Protein, Domain 2"/>
    <property type="match status" value="1"/>
</dbReference>
<gene>
    <name evidence="8" type="primary">birA</name>
    <name evidence="8" type="ORF">GCM10007874_18370</name>
</gene>
<dbReference type="SUPFAM" id="SSF50037">
    <property type="entry name" value="C-terminal domain of transcriptional repressors"/>
    <property type="match status" value="1"/>
</dbReference>
<keyword evidence="2" id="KW-0547">Nucleotide-binding</keyword>
<dbReference type="Proteomes" id="UP001156882">
    <property type="component" value="Unassembled WGS sequence"/>
</dbReference>
<evidence type="ECO:0000256" key="2">
    <source>
        <dbReference type="ARBA" id="ARBA00022741"/>
    </source>
</evidence>
<evidence type="ECO:0000259" key="7">
    <source>
        <dbReference type="PROSITE" id="PS51733"/>
    </source>
</evidence>
<keyword evidence="3" id="KW-0067">ATP-binding</keyword>
<dbReference type="PANTHER" id="PTHR12835:SF5">
    <property type="entry name" value="BIOTIN--PROTEIN LIGASE"/>
    <property type="match status" value="1"/>
</dbReference>
<dbReference type="Gene3D" id="2.30.30.100">
    <property type="match status" value="1"/>
</dbReference>
<evidence type="ECO:0000313" key="8">
    <source>
        <dbReference type="EMBL" id="GLS18820.1"/>
    </source>
</evidence>
<reference evidence="9" key="1">
    <citation type="journal article" date="2019" name="Int. J. Syst. Evol. Microbiol.">
        <title>The Global Catalogue of Microorganisms (GCM) 10K type strain sequencing project: providing services to taxonomists for standard genome sequencing and annotation.</title>
        <authorList>
            <consortium name="The Broad Institute Genomics Platform"/>
            <consortium name="The Broad Institute Genome Sequencing Center for Infectious Disease"/>
            <person name="Wu L."/>
            <person name="Ma J."/>
        </authorList>
    </citation>
    <scope>NUCLEOTIDE SEQUENCE [LARGE SCALE GENOMIC DNA]</scope>
    <source>
        <strain evidence="9">NBRC 101365</strain>
    </source>
</reference>
<dbReference type="InterPro" id="IPR045864">
    <property type="entry name" value="aa-tRNA-synth_II/BPL/LPL"/>
</dbReference>
<name>A0ABQ6CIW4_9HYPH</name>
<dbReference type="EC" id="6.3.4.15" evidence="5"/>